<organism evidence="2 3">
    <name type="scientific">Aspergillus versicolor CBS 583.65</name>
    <dbReference type="NCBI Taxonomy" id="1036611"/>
    <lineage>
        <taxon>Eukaryota</taxon>
        <taxon>Fungi</taxon>
        <taxon>Dikarya</taxon>
        <taxon>Ascomycota</taxon>
        <taxon>Pezizomycotina</taxon>
        <taxon>Eurotiomycetes</taxon>
        <taxon>Eurotiomycetidae</taxon>
        <taxon>Eurotiales</taxon>
        <taxon>Aspergillaceae</taxon>
        <taxon>Aspergillus</taxon>
        <taxon>Aspergillus subgen. Nidulantes</taxon>
    </lineage>
</organism>
<gene>
    <name evidence="2" type="ORF">ASPVEDRAFT_503578</name>
</gene>
<feature type="region of interest" description="Disordered" evidence="1">
    <location>
        <begin position="1"/>
        <end position="20"/>
    </location>
</feature>
<name>A0A1L9PCB4_ASPVE</name>
<sequence>MKGQGKVQLHGARQRKSKEIALTSRKGWKTKGLQAKPSDCLGNGIAQSGYFPFWKSSTTTTLGSFRSQGKVDYVSIVCCVCGVPVNDIIATRPPYCPQMRPPPIKRPTTTQKIKHNYLARPFSTCDRTCILDLSFYKFCEALNPSNSPGLGTRESARGRNPLNTNSRDCRIPPHCRPFAMGTLRFDALRLQKCGDWAADTTFRNKF</sequence>
<proteinExistence type="predicted"/>
<evidence type="ECO:0000313" key="3">
    <source>
        <dbReference type="Proteomes" id="UP000184073"/>
    </source>
</evidence>
<reference evidence="3" key="1">
    <citation type="journal article" date="2017" name="Genome Biol.">
        <title>Comparative genomics reveals high biological diversity and specific adaptations in the industrially and medically important fungal genus Aspergillus.</title>
        <authorList>
            <person name="de Vries R.P."/>
            <person name="Riley R."/>
            <person name="Wiebenga A."/>
            <person name="Aguilar-Osorio G."/>
            <person name="Amillis S."/>
            <person name="Uchima C.A."/>
            <person name="Anderluh G."/>
            <person name="Asadollahi M."/>
            <person name="Askin M."/>
            <person name="Barry K."/>
            <person name="Battaglia E."/>
            <person name="Bayram O."/>
            <person name="Benocci T."/>
            <person name="Braus-Stromeyer S.A."/>
            <person name="Caldana C."/>
            <person name="Canovas D."/>
            <person name="Cerqueira G.C."/>
            <person name="Chen F."/>
            <person name="Chen W."/>
            <person name="Choi C."/>
            <person name="Clum A."/>
            <person name="Dos Santos R.A."/>
            <person name="Damasio A.R."/>
            <person name="Diallinas G."/>
            <person name="Emri T."/>
            <person name="Fekete E."/>
            <person name="Flipphi M."/>
            <person name="Freyberg S."/>
            <person name="Gallo A."/>
            <person name="Gournas C."/>
            <person name="Habgood R."/>
            <person name="Hainaut M."/>
            <person name="Harispe M.L."/>
            <person name="Henrissat B."/>
            <person name="Hilden K.S."/>
            <person name="Hope R."/>
            <person name="Hossain A."/>
            <person name="Karabika E."/>
            <person name="Karaffa L."/>
            <person name="Karanyi Z."/>
            <person name="Krasevec N."/>
            <person name="Kuo A."/>
            <person name="Kusch H."/>
            <person name="LaButti K."/>
            <person name="Lagendijk E.L."/>
            <person name="Lapidus A."/>
            <person name="Levasseur A."/>
            <person name="Lindquist E."/>
            <person name="Lipzen A."/>
            <person name="Logrieco A.F."/>
            <person name="MacCabe A."/>
            <person name="Maekelae M.R."/>
            <person name="Malavazi I."/>
            <person name="Melin P."/>
            <person name="Meyer V."/>
            <person name="Mielnichuk N."/>
            <person name="Miskei M."/>
            <person name="Molnar A.P."/>
            <person name="Mule G."/>
            <person name="Ngan C.Y."/>
            <person name="Orejas M."/>
            <person name="Orosz E."/>
            <person name="Ouedraogo J.P."/>
            <person name="Overkamp K.M."/>
            <person name="Park H.-S."/>
            <person name="Perrone G."/>
            <person name="Piumi F."/>
            <person name="Punt P.J."/>
            <person name="Ram A.F."/>
            <person name="Ramon A."/>
            <person name="Rauscher S."/>
            <person name="Record E."/>
            <person name="Riano-Pachon D.M."/>
            <person name="Robert V."/>
            <person name="Roehrig J."/>
            <person name="Ruller R."/>
            <person name="Salamov A."/>
            <person name="Salih N.S."/>
            <person name="Samson R.A."/>
            <person name="Sandor E."/>
            <person name="Sanguinetti M."/>
            <person name="Schuetze T."/>
            <person name="Sepcic K."/>
            <person name="Shelest E."/>
            <person name="Sherlock G."/>
            <person name="Sophianopoulou V."/>
            <person name="Squina F.M."/>
            <person name="Sun H."/>
            <person name="Susca A."/>
            <person name="Todd R.B."/>
            <person name="Tsang A."/>
            <person name="Unkles S.E."/>
            <person name="van de Wiele N."/>
            <person name="van Rossen-Uffink D."/>
            <person name="Oliveira J.V."/>
            <person name="Vesth T.C."/>
            <person name="Visser J."/>
            <person name="Yu J.-H."/>
            <person name="Zhou M."/>
            <person name="Andersen M.R."/>
            <person name="Archer D.B."/>
            <person name="Baker S.E."/>
            <person name="Benoit I."/>
            <person name="Brakhage A.A."/>
            <person name="Braus G.H."/>
            <person name="Fischer R."/>
            <person name="Frisvad J.C."/>
            <person name="Goldman G.H."/>
            <person name="Houbraken J."/>
            <person name="Oakley B."/>
            <person name="Pocsi I."/>
            <person name="Scazzocchio C."/>
            <person name="Seiboth B."/>
            <person name="vanKuyk P.A."/>
            <person name="Wortman J."/>
            <person name="Dyer P.S."/>
            <person name="Grigoriev I.V."/>
        </authorList>
    </citation>
    <scope>NUCLEOTIDE SEQUENCE [LARGE SCALE GENOMIC DNA]</scope>
    <source>
        <strain evidence="3">CBS 583.65</strain>
    </source>
</reference>
<evidence type="ECO:0000313" key="2">
    <source>
        <dbReference type="EMBL" id="OJI99158.1"/>
    </source>
</evidence>
<dbReference type="RefSeq" id="XP_040664921.1">
    <property type="nucleotide sequence ID" value="XM_040814292.1"/>
</dbReference>
<dbReference type="EMBL" id="KV878126">
    <property type="protein sequence ID" value="OJI99158.1"/>
    <property type="molecule type" value="Genomic_DNA"/>
</dbReference>
<evidence type="ECO:0000256" key="1">
    <source>
        <dbReference type="SAM" id="MobiDB-lite"/>
    </source>
</evidence>
<keyword evidence="3" id="KW-1185">Reference proteome</keyword>
<dbReference type="GeneID" id="63729803"/>
<dbReference type="AlphaFoldDB" id="A0A1L9PCB4"/>
<dbReference type="Proteomes" id="UP000184073">
    <property type="component" value="Unassembled WGS sequence"/>
</dbReference>
<protein>
    <submittedName>
        <fullName evidence="2">Uncharacterized protein</fullName>
    </submittedName>
</protein>
<dbReference type="VEuPathDB" id="FungiDB:ASPVEDRAFT_503578"/>
<accession>A0A1L9PCB4</accession>